<dbReference type="Proteomes" id="UP000199053">
    <property type="component" value="Unassembled WGS sequence"/>
</dbReference>
<organism evidence="1 2">
    <name type="scientific">Maridesulfovibrio ferrireducens</name>
    <dbReference type="NCBI Taxonomy" id="246191"/>
    <lineage>
        <taxon>Bacteria</taxon>
        <taxon>Pseudomonadati</taxon>
        <taxon>Thermodesulfobacteriota</taxon>
        <taxon>Desulfovibrionia</taxon>
        <taxon>Desulfovibrionales</taxon>
        <taxon>Desulfovibrionaceae</taxon>
        <taxon>Maridesulfovibrio</taxon>
    </lineage>
</organism>
<dbReference type="STRING" id="246191.SAMN05660337_2519"/>
<evidence type="ECO:0000313" key="1">
    <source>
        <dbReference type="EMBL" id="SDL22502.1"/>
    </source>
</evidence>
<evidence type="ECO:0008006" key="3">
    <source>
        <dbReference type="Google" id="ProtNLM"/>
    </source>
</evidence>
<dbReference type="InterPro" id="IPR025048">
    <property type="entry name" value="DUF3987"/>
</dbReference>
<protein>
    <recommendedName>
        <fullName evidence="3">DUF3987 domain-containing protein</fullName>
    </recommendedName>
</protein>
<accession>A0A1G9IBK4</accession>
<dbReference type="AlphaFoldDB" id="A0A1G9IBK4"/>
<sequence>MSDMALMPSEGSNLLPSPASFPEGVLPARIEESLSVAASAYTVPFAVPAVTFLAVIGAAVGRTRGLEVKPSWITHPNLYWALVARSGMGKSPCSNAILKPIHERENTSFNEHKIELDTYELELREWQGSFARAQRKNDTPPEKPIYPTWEQIYVEDSTTQAVGSILSNNPRGILWYRDELSGMLADLGRYDNKGGDGGDKARLLSAYDCGPWKVSRSTKDALHIPHACVSIFGTVQPALLPSLFKHKDTVSGFLPRFLFIRCEQEAPPLWTSESFDGEPAKHIHELVYKALDLSFGSDNSPCIIKLSDAAKRDVKDWYDNQVLVHWYQPQLEQFEALAPKLRGAFFKLCLIIHMLDCWSMGKSELCPVHHESVQRTIILMEWLQEQQRQVWTLLSAGNKFQEASAIERRVAKAIVELSTKLNLSLLPTSKIVEFLNRDLPVSFHIIPDAVGKTYKKLGIETGRNSKERGAKLTPEIIGTLSKYFSTEKPVIGVIGVTKPFKSEELQSDKSMTPKVTPIFKASSDVTVKNDHKINNLQQK</sequence>
<keyword evidence="2" id="KW-1185">Reference proteome</keyword>
<dbReference type="Pfam" id="PF13148">
    <property type="entry name" value="DUF3987"/>
    <property type="match status" value="1"/>
</dbReference>
<dbReference type="EMBL" id="FNGA01000003">
    <property type="protein sequence ID" value="SDL22502.1"/>
    <property type="molecule type" value="Genomic_DNA"/>
</dbReference>
<proteinExistence type="predicted"/>
<gene>
    <name evidence="1" type="ORF">SAMN05660337_2519</name>
</gene>
<name>A0A1G9IBK4_9BACT</name>
<reference evidence="2" key="1">
    <citation type="submission" date="2016-10" db="EMBL/GenBank/DDBJ databases">
        <authorList>
            <person name="Varghese N."/>
            <person name="Submissions S."/>
        </authorList>
    </citation>
    <scope>NUCLEOTIDE SEQUENCE [LARGE SCALE GENOMIC DNA]</scope>
    <source>
        <strain evidence="2">DSM 16995</strain>
    </source>
</reference>
<evidence type="ECO:0000313" key="2">
    <source>
        <dbReference type="Proteomes" id="UP000199053"/>
    </source>
</evidence>
<dbReference type="RefSeq" id="WP_170830365.1">
    <property type="nucleotide sequence ID" value="NZ_FNGA01000003.1"/>
</dbReference>